<feature type="region of interest" description="Disordered" evidence="3">
    <location>
        <begin position="1"/>
        <end position="20"/>
    </location>
</feature>
<evidence type="ECO:0000256" key="3">
    <source>
        <dbReference type="SAM" id="MobiDB-lite"/>
    </source>
</evidence>
<dbReference type="EMBL" id="CM010717">
    <property type="protein sequence ID" value="RZC53410.1"/>
    <property type="molecule type" value="Genomic_DNA"/>
</dbReference>
<dbReference type="Proteomes" id="UP000316621">
    <property type="component" value="Chromosome 3"/>
</dbReference>
<feature type="compositionally biased region" description="Basic and acidic residues" evidence="3">
    <location>
        <begin position="11"/>
        <end position="20"/>
    </location>
</feature>
<feature type="domain" description="WRC" evidence="4">
    <location>
        <begin position="10"/>
        <end position="58"/>
    </location>
</feature>
<evidence type="ECO:0000313" key="5">
    <source>
        <dbReference type="EMBL" id="RZC53410.1"/>
    </source>
</evidence>
<evidence type="ECO:0000259" key="4">
    <source>
        <dbReference type="PROSITE" id="PS51667"/>
    </source>
</evidence>
<keyword evidence="6" id="KW-1185">Reference proteome</keyword>
<accession>A0A4Y7J037</accession>
<feature type="compositionally biased region" description="Basic and acidic residues" evidence="3">
    <location>
        <begin position="77"/>
        <end position="93"/>
    </location>
</feature>
<reference evidence="5 6" key="1">
    <citation type="journal article" date="2018" name="Science">
        <title>The opium poppy genome and morphinan production.</title>
        <authorList>
            <person name="Guo L."/>
            <person name="Winzer T."/>
            <person name="Yang X."/>
            <person name="Li Y."/>
            <person name="Ning Z."/>
            <person name="He Z."/>
            <person name="Teodor R."/>
            <person name="Lu Y."/>
            <person name="Bowser T.A."/>
            <person name="Graham I.A."/>
            <person name="Ye K."/>
        </authorList>
    </citation>
    <scope>NUCLEOTIDE SEQUENCE [LARGE SCALE GENOMIC DNA]</scope>
    <source>
        <strain evidence="6">cv. HN1</strain>
        <tissue evidence="5">Leaves</tissue>
    </source>
</reference>
<comment type="caution">
    <text evidence="2">Lacks conserved residue(s) required for the propagation of feature annotation.</text>
</comment>
<dbReference type="PROSITE" id="PS51667">
    <property type="entry name" value="WRC"/>
    <property type="match status" value="1"/>
</dbReference>
<dbReference type="InterPro" id="IPR014977">
    <property type="entry name" value="WRC_dom"/>
</dbReference>
<keyword evidence="1" id="KW-0539">Nucleus</keyword>
<feature type="region of interest" description="Disordered" evidence="3">
    <location>
        <begin position="51"/>
        <end position="104"/>
    </location>
</feature>
<proteinExistence type="predicted"/>
<sequence>MENQSDDVLPPDEKRCRRTDGKKWRCKNIISNSNEPSHYCDQHTAWYQRNRRDKANIKKQKSRKLTDILNSSADEVQGERQRVENKDNTDDQLRNCSSKEGGLLLEEETQESLEKIFGPGDAWRGVMHLLSGKVPKSLWFTKSIELEEQ</sequence>
<feature type="compositionally biased region" description="Basic residues" evidence="3">
    <location>
        <begin position="51"/>
        <end position="63"/>
    </location>
</feature>
<dbReference type="AlphaFoldDB" id="A0A4Y7J037"/>
<dbReference type="Pfam" id="PF08879">
    <property type="entry name" value="WRC"/>
    <property type="match status" value="1"/>
</dbReference>
<evidence type="ECO:0000256" key="2">
    <source>
        <dbReference type="PROSITE-ProRule" id="PRU01002"/>
    </source>
</evidence>
<dbReference type="Gramene" id="RZC53410">
    <property type="protein sequence ID" value="RZC53410"/>
    <property type="gene ID" value="C5167_012258"/>
</dbReference>
<gene>
    <name evidence="5" type="ORF">C5167_012258</name>
</gene>
<protein>
    <recommendedName>
        <fullName evidence="4">WRC domain-containing protein</fullName>
    </recommendedName>
</protein>
<evidence type="ECO:0000313" key="6">
    <source>
        <dbReference type="Proteomes" id="UP000316621"/>
    </source>
</evidence>
<name>A0A4Y7J037_PAPSO</name>
<organism evidence="5 6">
    <name type="scientific">Papaver somniferum</name>
    <name type="common">Opium poppy</name>
    <dbReference type="NCBI Taxonomy" id="3469"/>
    <lineage>
        <taxon>Eukaryota</taxon>
        <taxon>Viridiplantae</taxon>
        <taxon>Streptophyta</taxon>
        <taxon>Embryophyta</taxon>
        <taxon>Tracheophyta</taxon>
        <taxon>Spermatophyta</taxon>
        <taxon>Magnoliopsida</taxon>
        <taxon>Ranunculales</taxon>
        <taxon>Papaveraceae</taxon>
        <taxon>Papaveroideae</taxon>
        <taxon>Papaver</taxon>
    </lineage>
</organism>
<evidence type="ECO:0000256" key="1">
    <source>
        <dbReference type="ARBA" id="ARBA00023242"/>
    </source>
</evidence>